<dbReference type="OrthoDB" id="1649273at2759"/>
<evidence type="ECO:0000313" key="3">
    <source>
        <dbReference type="Proteomes" id="UP000224567"/>
    </source>
</evidence>
<sequence>MALVSWAKKELSRFKLQKPKRLTLAEISTSTKCLALPLIQEVVLDADLRCANCQNRVSSVISNVEDVESMEVHILEKKVTLIHRSTGRWNYEQEYEEYMSDAILLSVNSTYDQLYTSPASHVDVDLTCKCIEIEYQLTDSAEKRRVRNDMGLKEAYDERREMCVVSDRNASIIKAVSEVYNDVPHYAFLDSKNFKKGPYCSDLYKPKTVLRTYDVLVYPLSHKDDWIILNEILVEVVLPPKYKRPSRRPAKKDREKSRRDMIGNKSKNCCSSCGCKGHNRRSCRKYNK</sequence>
<dbReference type="AlphaFoldDB" id="A0A2G2XE01"/>
<protein>
    <submittedName>
        <fullName evidence="2">Uncharacterized protein</fullName>
    </submittedName>
</protein>
<dbReference type="Proteomes" id="UP000224567">
    <property type="component" value="Unassembled WGS sequence"/>
</dbReference>
<accession>A0A2G2XE01</accession>
<evidence type="ECO:0000313" key="2">
    <source>
        <dbReference type="EMBL" id="PHT55718.1"/>
    </source>
</evidence>
<feature type="region of interest" description="Disordered" evidence="1">
    <location>
        <begin position="243"/>
        <end position="270"/>
    </location>
</feature>
<proteinExistence type="predicted"/>
<evidence type="ECO:0000256" key="1">
    <source>
        <dbReference type="SAM" id="MobiDB-lite"/>
    </source>
</evidence>
<gene>
    <name evidence="2" type="ORF">CQW23_04204</name>
</gene>
<name>A0A2G2XE01_CAPBA</name>
<reference evidence="3" key="2">
    <citation type="journal article" date="2017" name="J. Anim. Genet.">
        <title>Multiple reference genome sequences of hot pepper reveal the massive evolution of plant disease resistance genes by retroduplication.</title>
        <authorList>
            <person name="Kim S."/>
            <person name="Park J."/>
            <person name="Yeom S.-I."/>
            <person name="Kim Y.-M."/>
            <person name="Seo E."/>
            <person name="Kim K.-T."/>
            <person name="Kim M.-S."/>
            <person name="Lee J.M."/>
            <person name="Cheong K."/>
            <person name="Shin H.-S."/>
            <person name="Kim S.-B."/>
            <person name="Han K."/>
            <person name="Lee J."/>
            <person name="Park M."/>
            <person name="Lee H.-A."/>
            <person name="Lee H.-Y."/>
            <person name="Lee Y."/>
            <person name="Oh S."/>
            <person name="Lee J.H."/>
            <person name="Choi E."/>
            <person name="Choi E."/>
            <person name="Lee S.E."/>
            <person name="Jeon J."/>
            <person name="Kim H."/>
            <person name="Choi G."/>
            <person name="Song H."/>
            <person name="Lee J."/>
            <person name="Lee S.-C."/>
            <person name="Kwon J.-K."/>
            <person name="Lee H.-Y."/>
            <person name="Koo N."/>
            <person name="Hong Y."/>
            <person name="Kim R.W."/>
            <person name="Kang W.-H."/>
            <person name="Huh J.H."/>
            <person name="Kang B.-C."/>
            <person name="Yang T.-J."/>
            <person name="Lee Y.-H."/>
            <person name="Bennetzen J.L."/>
            <person name="Choi D."/>
        </authorList>
    </citation>
    <scope>NUCLEOTIDE SEQUENCE [LARGE SCALE GENOMIC DNA]</scope>
    <source>
        <strain evidence="3">cv. PBC81</strain>
    </source>
</reference>
<keyword evidence="3" id="KW-1185">Reference proteome</keyword>
<reference evidence="2 3" key="1">
    <citation type="journal article" date="2017" name="Genome Biol.">
        <title>New reference genome sequences of hot pepper reveal the massive evolution of plant disease-resistance genes by retroduplication.</title>
        <authorList>
            <person name="Kim S."/>
            <person name="Park J."/>
            <person name="Yeom S.I."/>
            <person name="Kim Y.M."/>
            <person name="Seo E."/>
            <person name="Kim K.T."/>
            <person name="Kim M.S."/>
            <person name="Lee J.M."/>
            <person name="Cheong K."/>
            <person name="Shin H.S."/>
            <person name="Kim S.B."/>
            <person name="Han K."/>
            <person name="Lee J."/>
            <person name="Park M."/>
            <person name="Lee H.A."/>
            <person name="Lee H.Y."/>
            <person name="Lee Y."/>
            <person name="Oh S."/>
            <person name="Lee J.H."/>
            <person name="Choi E."/>
            <person name="Choi E."/>
            <person name="Lee S.E."/>
            <person name="Jeon J."/>
            <person name="Kim H."/>
            <person name="Choi G."/>
            <person name="Song H."/>
            <person name="Lee J."/>
            <person name="Lee S.C."/>
            <person name="Kwon J.K."/>
            <person name="Lee H.Y."/>
            <person name="Koo N."/>
            <person name="Hong Y."/>
            <person name="Kim R.W."/>
            <person name="Kang W.H."/>
            <person name="Huh J.H."/>
            <person name="Kang B.C."/>
            <person name="Yang T.J."/>
            <person name="Lee Y.H."/>
            <person name="Bennetzen J.L."/>
            <person name="Choi D."/>
        </authorList>
    </citation>
    <scope>NUCLEOTIDE SEQUENCE [LARGE SCALE GENOMIC DNA]</scope>
    <source>
        <strain evidence="3">cv. PBC81</strain>
    </source>
</reference>
<feature type="compositionally biased region" description="Basic and acidic residues" evidence="1">
    <location>
        <begin position="252"/>
        <end position="262"/>
    </location>
</feature>
<organism evidence="2 3">
    <name type="scientific">Capsicum baccatum</name>
    <name type="common">Peruvian pepper</name>
    <dbReference type="NCBI Taxonomy" id="33114"/>
    <lineage>
        <taxon>Eukaryota</taxon>
        <taxon>Viridiplantae</taxon>
        <taxon>Streptophyta</taxon>
        <taxon>Embryophyta</taxon>
        <taxon>Tracheophyta</taxon>
        <taxon>Spermatophyta</taxon>
        <taxon>Magnoliopsida</taxon>
        <taxon>eudicotyledons</taxon>
        <taxon>Gunneridae</taxon>
        <taxon>Pentapetalae</taxon>
        <taxon>asterids</taxon>
        <taxon>lamiids</taxon>
        <taxon>Solanales</taxon>
        <taxon>Solanaceae</taxon>
        <taxon>Solanoideae</taxon>
        <taxon>Capsiceae</taxon>
        <taxon>Capsicum</taxon>
    </lineage>
</organism>
<dbReference type="EMBL" id="MLFT02000002">
    <property type="protein sequence ID" value="PHT55718.1"/>
    <property type="molecule type" value="Genomic_DNA"/>
</dbReference>
<dbReference type="Gene3D" id="3.30.70.100">
    <property type="match status" value="1"/>
</dbReference>
<dbReference type="InterPro" id="IPR036163">
    <property type="entry name" value="HMA_dom_sf"/>
</dbReference>
<dbReference type="SUPFAM" id="SSF55008">
    <property type="entry name" value="HMA, heavy metal-associated domain"/>
    <property type="match status" value="1"/>
</dbReference>
<comment type="caution">
    <text evidence="2">The sequence shown here is derived from an EMBL/GenBank/DDBJ whole genome shotgun (WGS) entry which is preliminary data.</text>
</comment>
<dbReference type="GO" id="GO:0046872">
    <property type="term" value="F:metal ion binding"/>
    <property type="evidence" value="ECO:0007669"/>
    <property type="project" value="InterPro"/>
</dbReference>